<keyword evidence="2 5" id="KW-0812">Transmembrane</keyword>
<feature type="transmembrane region" description="Helical" evidence="5">
    <location>
        <begin position="12"/>
        <end position="32"/>
    </location>
</feature>
<organism evidence="8 9">
    <name type="scientific">Natronoarchaeum philippinense</name>
    <dbReference type="NCBI Taxonomy" id="558529"/>
    <lineage>
        <taxon>Archaea</taxon>
        <taxon>Methanobacteriati</taxon>
        <taxon>Methanobacteriota</taxon>
        <taxon>Stenosarchaea group</taxon>
        <taxon>Halobacteria</taxon>
        <taxon>Halobacteriales</taxon>
        <taxon>Natronoarchaeaceae</taxon>
    </lineage>
</organism>
<dbReference type="GO" id="GO:0008137">
    <property type="term" value="F:NADH dehydrogenase (ubiquinone) activity"/>
    <property type="evidence" value="ECO:0007669"/>
    <property type="project" value="InterPro"/>
</dbReference>
<dbReference type="InterPro" id="IPR003945">
    <property type="entry name" value="NU5C-like"/>
</dbReference>
<dbReference type="AlphaFoldDB" id="A0A285P2I7"/>
<dbReference type="Pfam" id="PF00662">
    <property type="entry name" value="Proton_antipo_N"/>
    <property type="match status" value="1"/>
</dbReference>
<feature type="transmembrane region" description="Helical" evidence="5">
    <location>
        <begin position="139"/>
        <end position="159"/>
    </location>
</feature>
<feature type="transmembrane region" description="Helical" evidence="5">
    <location>
        <begin position="239"/>
        <end position="262"/>
    </location>
</feature>
<dbReference type="InterPro" id="IPR001516">
    <property type="entry name" value="Proton_antipo_N"/>
</dbReference>
<evidence type="ECO:0000313" key="9">
    <source>
        <dbReference type="Proteomes" id="UP000219453"/>
    </source>
</evidence>
<evidence type="ECO:0000256" key="2">
    <source>
        <dbReference type="ARBA" id="ARBA00022692"/>
    </source>
</evidence>
<gene>
    <name evidence="8" type="ORF">SAMN06269185_2659</name>
</gene>
<feature type="transmembrane region" description="Helical" evidence="5">
    <location>
        <begin position="105"/>
        <end position="127"/>
    </location>
</feature>
<evidence type="ECO:0000256" key="3">
    <source>
        <dbReference type="ARBA" id="ARBA00022989"/>
    </source>
</evidence>
<feature type="domain" description="NADH:quinone oxidoreductase/Mrp antiporter transmembrane" evidence="6">
    <location>
        <begin position="99"/>
        <end position="373"/>
    </location>
</feature>
<name>A0A285P2I7_NATPI</name>
<dbReference type="GO" id="GO:0015990">
    <property type="term" value="P:electron transport coupled proton transport"/>
    <property type="evidence" value="ECO:0007669"/>
    <property type="project" value="TreeGrafter"/>
</dbReference>
<protein>
    <submittedName>
        <fullName evidence="8">NAD(P)H-quinone oxidoreductase subunit 5</fullName>
    </submittedName>
</protein>
<dbReference type="GO" id="GO:0042773">
    <property type="term" value="P:ATP synthesis coupled electron transport"/>
    <property type="evidence" value="ECO:0007669"/>
    <property type="project" value="InterPro"/>
</dbReference>
<feature type="transmembrane region" description="Helical" evidence="5">
    <location>
        <begin position="81"/>
        <end position="99"/>
    </location>
</feature>
<proteinExistence type="predicted"/>
<accession>A0A285P2I7</accession>
<feature type="transmembrane region" description="Helical" evidence="5">
    <location>
        <begin position="432"/>
        <end position="451"/>
    </location>
</feature>
<dbReference type="Proteomes" id="UP000219453">
    <property type="component" value="Unassembled WGS sequence"/>
</dbReference>
<evidence type="ECO:0000256" key="4">
    <source>
        <dbReference type="ARBA" id="ARBA00023136"/>
    </source>
</evidence>
<reference evidence="8 9" key="1">
    <citation type="submission" date="2017-09" db="EMBL/GenBank/DDBJ databases">
        <authorList>
            <person name="Ehlers B."/>
            <person name="Leendertz F.H."/>
        </authorList>
    </citation>
    <scope>NUCLEOTIDE SEQUENCE [LARGE SCALE GENOMIC DNA]</scope>
    <source>
        <strain evidence="8 9">DSM 27208</strain>
    </source>
</reference>
<sequence length="478" mass="49871">MSENGRSGVRLPMVLSRLVWLLFVVNLGLAIWTTRSGGWEIDGVVRADGLTAVMWVAVAFFSGIVHSFSRRYMAADERVDRFFGLVFALTLVVMVVTVADHVALFVLAWLSMGLIMADLIGHLRGWPEAHAAGRLARRYFLAGSGLLAAGLAVLALATGETAISEILASVDALSTETTTVAAGLVLGAAMIQSALVPFHGWLLSSMTAPTPASAMMHAGFVNAGGVLLSRLAPVFAGDAAIMLVIVVAGASSALIAQAWMLVKPSAKGRLGCSTVAQMGFMILQCGLGFFAAAVTHLIVHGFYKAYMFLSVGSRVEKVPPKTTKSGAGSTAIRLAVGVVAAIAAGVLFASLTGKSLTGPGTGVFLTAIVVLSALRGTRSVLDQTALSPLARAVGIPLALLPTIAVYAGIYNGISAMMAGLPMIHPHLEMTPIHWLVLGLFVLGHVALEAGWHRESGRLYVALLNSSQPDPATVPTRDK</sequence>
<feature type="domain" description="NADH-Ubiquinone oxidoreductase (complex I) chain 5 N-terminal" evidence="7">
    <location>
        <begin position="32"/>
        <end position="83"/>
    </location>
</feature>
<keyword evidence="9" id="KW-1185">Reference proteome</keyword>
<evidence type="ECO:0000256" key="1">
    <source>
        <dbReference type="ARBA" id="ARBA00004141"/>
    </source>
</evidence>
<feature type="transmembrane region" description="Helical" evidence="5">
    <location>
        <begin position="274"/>
        <end position="299"/>
    </location>
</feature>
<dbReference type="EMBL" id="OBEJ01000003">
    <property type="protein sequence ID" value="SNZ15959.1"/>
    <property type="molecule type" value="Genomic_DNA"/>
</dbReference>
<feature type="transmembrane region" description="Helical" evidence="5">
    <location>
        <begin position="330"/>
        <end position="349"/>
    </location>
</feature>
<feature type="transmembrane region" description="Helical" evidence="5">
    <location>
        <begin position="179"/>
        <end position="202"/>
    </location>
</feature>
<feature type="transmembrane region" description="Helical" evidence="5">
    <location>
        <begin position="52"/>
        <end position="69"/>
    </location>
</feature>
<evidence type="ECO:0000256" key="5">
    <source>
        <dbReference type="SAM" id="Phobius"/>
    </source>
</evidence>
<dbReference type="PANTHER" id="PTHR42829">
    <property type="entry name" value="NADH-UBIQUINONE OXIDOREDUCTASE CHAIN 5"/>
    <property type="match status" value="1"/>
</dbReference>
<dbReference type="GO" id="GO:0016020">
    <property type="term" value="C:membrane"/>
    <property type="evidence" value="ECO:0007669"/>
    <property type="project" value="UniProtKB-SubCell"/>
</dbReference>
<evidence type="ECO:0000313" key="8">
    <source>
        <dbReference type="EMBL" id="SNZ15959.1"/>
    </source>
</evidence>
<dbReference type="PANTHER" id="PTHR42829:SF1">
    <property type="entry name" value="INORGANIC CARBON TRANSPORTER SUBUNIT DABB-RELATED"/>
    <property type="match status" value="1"/>
</dbReference>
<dbReference type="InterPro" id="IPR001750">
    <property type="entry name" value="ND/Mrp_TM"/>
</dbReference>
<evidence type="ECO:0000259" key="6">
    <source>
        <dbReference type="Pfam" id="PF00361"/>
    </source>
</evidence>
<feature type="transmembrane region" description="Helical" evidence="5">
    <location>
        <begin position="394"/>
        <end position="420"/>
    </location>
</feature>
<keyword evidence="4 5" id="KW-0472">Membrane</keyword>
<dbReference type="PRINTS" id="PR01434">
    <property type="entry name" value="NADHDHGNASE5"/>
</dbReference>
<feature type="transmembrane region" description="Helical" evidence="5">
    <location>
        <begin position="356"/>
        <end position="374"/>
    </location>
</feature>
<dbReference type="GO" id="GO:0003954">
    <property type="term" value="F:NADH dehydrogenase activity"/>
    <property type="evidence" value="ECO:0007669"/>
    <property type="project" value="TreeGrafter"/>
</dbReference>
<dbReference type="Pfam" id="PF00361">
    <property type="entry name" value="Proton_antipo_M"/>
    <property type="match status" value="1"/>
</dbReference>
<comment type="subcellular location">
    <subcellularLocation>
        <location evidence="1">Membrane</location>
        <topology evidence="1">Multi-pass membrane protein</topology>
    </subcellularLocation>
</comment>
<evidence type="ECO:0000259" key="7">
    <source>
        <dbReference type="Pfam" id="PF00662"/>
    </source>
</evidence>
<keyword evidence="3 5" id="KW-1133">Transmembrane helix</keyword>